<protein>
    <submittedName>
        <fullName evidence="2">Uncharacterized protein</fullName>
    </submittedName>
</protein>
<comment type="caution">
    <text evidence="2">The sequence shown here is derived from an EMBL/GenBank/DDBJ whole genome shotgun (WGS) entry which is preliminary data.</text>
</comment>
<keyword evidence="1" id="KW-0472">Membrane</keyword>
<organism evidence="2">
    <name type="scientific">marine sediment metagenome</name>
    <dbReference type="NCBI Taxonomy" id="412755"/>
    <lineage>
        <taxon>unclassified sequences</taxon>
        <taxon>metagenomes</taxon>
        <taxon>ecological metagenomes</taxon>
    </lineage>
</organism>
<feature type="transmembrane region" description="Helical" evidence="1">
    <location>
        <begin position="20"/>
        <end position="38"/>
    </location>
</feature>
<name>X1MLX1_9ZZZZ</name>
<proteinExistence type="predicted"/>
<reference evidence="2" key="1">
    <citation type="journal article" date="2014" name="Front. Microbiol.">
        <title>High frequency of phylogenetically diverse reductive dehalogenase-homologous genes in deep subseafloor sedimentary metagenomes.</title>
        <authorList>
            <person name="Kawai M."/>
            <person name="Futagami T."/>
            <person name="Toyoda A."/>
            <person name="Takaki Y."/>
            <person name="Nishi S."/>
            <person name="Hori S."/>
            <person name="Arai W."/>
            <person name="Tsubouchi T."/>
            <person name="Morono Y."/>
            <person name="Uchiyama I."/>
            <person name="Ito T."/>
            <person name="Fujiyama A."/>
            <person name="Inagaki F."/>
            <person name="Takami H."/>
        </authorList>
    </citation>
    <scope>NUCLEOTIDE SEQUENCE</scope>
    <source>
        <strain evidence="2">Expedition CK06-06</strain>
    </source>
</reference>
<evidence type="ECO:0000256" key="1">
    <source>
        <dbReference type="SAM" id="Phobius"/>
    </source>
</evidence>
<sequence length="141" mass="15200">MKKGIMTSEITIPGTKVKFPAWAIVAAVGGVLAVLILAPKRGEQGDFNEEGTYTDDSAGGAWELISELLDMFQGMEFPGLSDRLLPIVDSPVSTATTTQQDVIEDTVVYGDYDQSNVWSHDDHPFFVNPAGEIEFYVGGGV</sequence>
<evidence type="ECO:0000313" key="2">
    <source>
        <dbReference type="EMBL" id="GAI19036.1"/>
    </source>
</evidence>
<accession>X1MLX1</accession>
<dbReference type="AlphaFoldDB" id="X1MLX1"/>
<gene>
    <name evidence="2" type="ORF">S06H3_36754</name>
</gene>
<keyword evidence="1" id="KW-1133">Transmembrane helix</keyword>
<dbReference type="EMBL" id="BARV01022282">
    <property type="protein sequence ID" value="GAI19036.1"/>
    <property type="molecule type" value="Genomic_DNA"/>
</dbReference>
<keyword evidence="1" id="KW-0812">Transmembrane</keyword>